<dbReference type="EMBL" id="JMCC02000062">
    <property type="protein sequence ID" value="KIG15001.1"/>
    <property type="molecule type" value="Genomic_DNA"/>
</dbReference>
<protein>
    <recommendedName>
        <fullName evidence="2">PDZ domain-containing protein</fullName>
    </recommendedName>
</protein>
<gene>
    <name evidence="3" type="ORF">DB30_06192</name>
</gene>
<organism evidence="3 4">
    <name type="scientific">Enhygromyxa salina</name>
    <dbReference type="NCBI Taxonomy" id="215803"/>
    <lineage>
        <taxon>Bacteria</taxon>
        <taxon>Pseudomonadati</taxon>
        <taxon>Myxococcota</taxon>
        <taxon>Polyangia</taxon>
        <taxon>Nannocystales</taxon>
        <taxon>Nannocystaceae</taxon>
        <taxon>Enhygromyxa</taxon>
    </lineage>
</organism>
<dbReference type="AlphaFoldDB" id="A0A0C2CV63"/>
<sequence length="640" mass="65698">MIIALAIAGLALVVVTLLWFAGDSSPGSEGASADSSAHGASRTKGARATGPGSRHTDAANASHSNRANTAHLALPAQLSTDPSPFGALEGRIVNWSTRVGVVGAELEFVNRGVTHSAVTGADGSYRFEAPSEGAWALAIVTAEGYLPYAPELGRGGVVWVSSPYQKLERADLFLFPRIDYAGTVVDTQGQPVANAEIELFGADSGELALVGIESSFQSDADGRFVFHAPDFALLEARHPDHPTGRARVDGPAQLSHTLTITMGGVPTPSQAAITGRIIDGAGQPLAGVEVRAMPTRVGGRDPSLARSPTAVSESDGRFVLAPLDDLTYVVGARLSARPWVQSGAVKPGGEVELKVEDGLELAGLLVNEHGDPVVAGSVSLLRVYGPLRRSRVAGLSVFDPGGAFSFGGLVPGHYELEAIAQGRARSKPVAVKLPRKGRPVRIVLGAGGSVYGRVVDADTGDPLALAHVSVSGLASGDSVMPSLSSTVTDTEGAFELTGIEAGRISVDVSAFDHDGKILSGIQITAGERHGPLEVSLAPVAEGAKPKTELAGIGVAIAPTRDAIRILDVIEGGGAEAAGLVVGDSITGVDGVPVVELGFEGSMQNIRGEVGTTVAVQIRRQADPSGEPETVIVQRRLISGV</sequence>
<feature type="domain" description="PDZ" evidence="2">
    <location>
        <begin position="533"/>
        <end position="620"/>
    </location>
</feature>
<dbReference type="Pfam" id="PF13180">
    <property type="entry name" value="PDZ_2"/>
    <property type="match status" value="1"/>
</dbReference>
<accession>A0A0C2CV63</accession>
<dbReference type="SUPFAM" id="SSF49464">
    <property type="entry name" value="Carboxypeptidase regulatory domain-like"/>
    <property type="match status" value="2"/>
</dbReference>
<evidence type="ECO:0000313" key="3">
    <source>
        <dbReference type="EMBL" id="KIG15001.1"/>
    </source>
</evidence>
<dbReference type="InterPro" id="IPR008969">
    <property type="entry name" value="CarboxyPept-like_regulatory"/>
</dbReference>
<dbReference type="Pfam" id="PF13620">
    <property type="entry name" value="CarboxypepD_reg"/>
    <property type="match status" value="1"/>
</dbReference>
<feature type="compositionally biased region" description="Low complexity" evidence="1">
    <location>
        <begin position="27"/>
        <end position="40"/>
    </location>
</feature>
<dbReference type="SUPFAM" id="SSF50156">
    <property type="entry name" value="PDZ domain-like"/>
    <property type="match status" value="1"/>
</dbReference>
<evidence type="ECO:0000259" key="2">
    <source>
        <dbReference type="PROSITE" id="PS50106"/>
    </source>
</evidence>
<dbReference type="InterPro" id="IPR001478">
    <property type="entry name" value="PDZ"/>
</dbReference>
<name>A0A0C2CV63_9BACT</name>
<feature type="region of interest" description="Disordered" evidence="1">
    <location>
        <begin position="27"/>
        <end position="65"/>
    </location>
</feature>
<dbReference type="Gene3D" id="2.60.40.1120">
    <property type="entry name" value="Carboxypeptidase-like, regulatory domain"/>
    <property type="match status" value="1"/>
</dbReference>
<dbReference type="InterPro" id="IPR036034">
    <property type="entry name" value="PDZ_sf"/>
</dbReference>
<reference evidence="3 4" key="1">
    <citation type="submission" date="2014-12" db="EMBL/GenBank/DDBJ databases">
        <title>Genome assembly of Enhygromyxa salina DSM 15201.</title>
        <authorList>
            <person name="Sharma G."/>
            <person name="Subramanian S."/>
        </authorList>
    </citation>
    <scope>NUCLEOTIDE SEQUENCE [LARGE SCALE GENOMIC DNA]</scope>
    <source>
        <strain evidence="3 4">DSM 15201</strain>
    </source>
</reference>
<dbReference type="SUPFAM" id="SSF49478">
    <property type="entry name" value="Cna protein B-type domain"/>
    <property type="match status" value="1"/>
</dbReference>
<proteinExistence type="predicted"/>
<dbReference type="Gene3D" id="2.30.42.10">
    <property type="match status" value="1"/>
</dbReference>
<dbReference type="PROSITE" id="PS50106">
    <property type="entry name" value="PDZ"/>
    <property type="match status" value="1"/>
</dbReference>
<evidence type="ECO:0000256" key="1">
    <source>
        <dbReference type="SAM" id="MobiDB-lite"/>
    </source>
</evidence>
<dbReference type="Proteomes" id="UP000031599">
    <property type="component" value="Unassembled WGS sequence"/>
</dbReference>
<dbReference type="SMART" id="SM00228">
    <property type="entry name" value="PDZ"/>
    <property type="match status" value="1"/>
</dbReference>
<comment type="caution">
    <text evidence="3">The sequence shown here is derived from an EMBL/GenBank/DDBJ whole genome shotgun (WGS) entry which is preliminary data.</text>
</comment>
<evidence type="ECO:0000313" key="4">
    <source>
        <dbReference type="Proteomes" id="UP000031599"/>
    </source>
</evidence>